<dbReference type="GO" id="GO:0016491">
    <property type="term" value="F:oxidoreductase activity"/>
    <property type="evidence" value="ECO:0007669"/>
    <property type="project" value="InterPro"/>
</dbReference>
<dbReference type="OrthoDB" id="9812295at2"/>
<dbReference type="RefSeq" id="WP_145804427.1">
    <property type="nucleotide sequence ID" value="NZ_VIVK01000001.1"/>
</dbReference>
<dbReference type="PANTHER" id="PTHR30543">
    <property type="entry name" value="CHROMATE REDUCTASE"/>
    <property type="match status" value="1"/>
</dbReference>
<dbReference type="PANTHER" id="PTHR30543:SF21">
    <property type="entry name" value="NAD(P)H-DEPENDENT FMN REDUCTASE LOT6"/>
    <property type="match status" value="1"/>
</dbReference>
<dbReference type="InterPro" id="IPR005025">
    <property type="entry name" value="FMN_Rdtase-like_dom"/>
</dbReference>
<dbReference type="InterPro" id="IPR029039">
    <property type="entry name" value="Flavoprotein-like_sf"/>
</dbReference>
<dbReference type="SUPFAM" id="SSF52218">
    <property type="entry name" value="Flavoproteins"/>
    <property type="match status" value="1"/>
</dbReference>
<feature type="domain" description="NADPH-dependent FMN reductase-like" evidence="1">
    <location>
        <begin position="7"/>
        <end position="132"/>
    </location>
</feature>
<dbReference type="Gene3D" id="3.40.50.360">
    <property type="match status" value="1"/>
</dbReference>
<gene>
    <name evidence="2" type="ORF">FB561_1523</name>
</gene>
<dbReference type="EMBL" id="VIVK01000001">
    <property type="protein sequence ID" value="TWD80447.1"/>
    <property type="molecule type" value="Genomic_DNA"/>
</dbReference>
<dbReference type="GO" id="GO:0010181">
    <property type="term" value="F:FMN binding"/>
    <property type="evidence" value="ECO:0007669"/>
    <property type="project" value="TreeGrafter"/>
</dbReference>
<keyword evidence="3" id="KW-1185">Reference proteome</keyword>
<comment type="caution">
    <text evidence="2">The sequence shown here is derived from an EMBL/GenBank/DDBJ whole genome shotgun (WGS) entry which is preliminary data.</text>
</comment>
<name>A0A561BNK9_9ACTN</name>
<dbReference type="Pfam" id="PF03358">
    <property type="entry name" value="FMN_red"/>
    <property type="match status" value="1"/>
</dbReference>
<sequence>MTVHPLRLALLVRSTEPGRFATTVADWFGGRVERRDDFKLDVVDLAVTPHAELPGRIAEADAVIVLTPEYNHAYPGELKSAIDAVRRPWYGKPVGFIVYGGRSRGLRAAEQLRLVFGELHAVTLRETLSFHQLPDTFTAAGEPTEPGTTEAADQLLTHLAWWSRALRDARAAAPYPA</sequence>
<proteinExistence type="predicted"/>
<accession>A0A561BNK9</accession>
<dbReference type="AlphaFoldDB" id="A0A561BNK9"/>
<evidence type="ECO:0000313" key="2">
    <source>
        <dbReference type="EMBL" id="TWD80447.1"/>
    </source>
</evidence>
<evidence type="ECO:0000259" key="1">
    <source>
        <dbReference type="Pfam" id="PF03358"/>
    </source>
</evidence>
<organism evidence="2 3">
    <name type="scientific">Kribbella amoyensis</name>
    <dbReference type="NCBI Taxonomy" id="996641"/>
    <lineage>
        <taxon>Bacteria</taxon>
        <taxon>Bacillati</taxon>
        <taxon>Actinomycetota</taxon>
        <taxon>Actinomycetes</taxon>
        <taxon>Propionibacteriales</taxon>
        <taxon>Kribbellaceae</taxon>
        <taxon>Kribbella</taxon>
    </lineage>
</organism>
<evidence type="ECO:0000313" key="3">
    <source>
        <dbReference type="Proteomes" id="UP000318380"/>
    </source>
</evidence>
<dbReference type="GO" id="GO:0005829">
    <property type="term" value="C:cytosol"/>
    <property type="evidence" value="ECO:0007669"/>
    <property type="project" value="TreeGrafter"/>
</dbReference>
<dbReference type="Proteomes" id="UP000318380">
    <property type="component" value="Unassembled WGS sequence"/>
</dbReference>
<reference evidence="2 3" key="1">
    <citation type="submission" date="2019-06" db="EMBL/GenBank/DDBJ databases">
        <title>Sequencing the genomes of 1000 actinobacteria strains.</title>
        <authorList>
            <person name="Klenk H.-P."/>
        </authorList>
    </citation>
    <scope>NUCLEOTIDE SEQUENCE [LARGE SCALE GENOMIC DNA]</scope>
    <source>
        <strain evidence="2 3">DSM 24683</strain>
    </source>
</reference>
<protein>
    <submittedName>
        <fullName evidence="2">NAD(P)H-dependent FMN reductase</fullName>
    </submittedName>
</protein>
<dbReference type="InterPro" id="IPR050712">
    <property type="entry name" value="NAD(P)H-dep_reductase"/>
</dbReference>